<feature type="non-terminal residue" evidence="1">
    <location>
        <position position="64"/>
    </location>
</feature>
<gene>
    <name evidence="1" type="ORF">EZS28_055216</name>
</gene>
<organism evidence="1 2">
    <name type="scientific">Streblomastix strix</name>
    <dbReference type="NCBI Taxonomy" id="222440"/>
    <lineage>
        <taxon>Eukaryota</taxon>
        <taxon>Metamonada</taxon>
        <taxon>Preaxostyla</taxon>
        <taxon>Oxymonadida</taxon>
        <taxon>Streblomastigidae</taxon>
        <taxon>Streblomastix</taxon>
    </lineage>
</organism>
<comment type="caution">
    <text evidence="1">The sequence shown here is derived from an EMBL/GenBank/DDBJ whole genome shotgun (WGS) entry which is preliminary data.</text>
</comment>
<name>A0A5J4Q4R1_9EUKA</name>
<accession>A0A5J4Q4R1</accession>
<evidence type="ECO:0000313" key="1">
    <source>
        <dbReference type="EMBL" id="KAA6316725.1"/>
    </source>
</evidence>
<protein>
    <submittedName>
        <fullName evidence="1">Uncharacterized protein</fullName>
    </submittedName>
</protein>
<evidence type="ECO:0000313" key="2">
    <source>
        <dbReference type="Proteomes" id="UP000324800"/>
    </source>
</evidence>
<dbReference type="AlphaFoldDB" id="A0A5J4Q4R1"/>
<proteinExistence type="predicted"/>
<dbReference type="Proteomes" id="UP000324800">
    <property type="component" value="Unassembled WGS sequence"/>
</dbReference>
<reference evidence="1 2" key="1">
    <citation type="submission" date="2019-03" db="EMBL/GenBank/DDBJ databases">
        <title>Single cell metagenomics reveals metabolic interactions within the superorganism composed of flagellate Streblomastix strix and complex community of Bacteroidetes bacteria on its surface.</title>
        <authorList>
            <person name="Treitli S.C."/>
            <person name="Kolisko M."/>
            <person name="Husnik F."/>
            <person name="Keeling P."/>
            <person name="Hampl V."/>
        </authorList>
    </citation>
    <scope>NUCLEOTIDE SEQUENCE [LARGE SCALE GENOMIC DNA]</scope>
    <source>
        <strain evidence="1">ST1C</strain>
    </source>
</reference>
<dbReference type="EMBL" id="SNRW01046892">
    <property type="protein sequence ID" value="KAA6316725.1"/>
    <property type="molecule type" value="Genomic_DNA"/>
</dbReference>
<sequence>MIITVMKKDKRSNQTQQFDIATQKTIDREGVKQILKIIEKEIKKLQTVQQPEQQLNSDLNNISA</sequence>